<evidence type="ECO:0000313" key="10">
    <source>
        <dbReference type="EMBL" id="WVN85913.1"/>
    </source>
</evidence>
<dbReference type="GO" id="GO:0071013">
    <property type="term" value="C:catalytic step 2 spliceosome"/>
    <property type="evidence" value="ECO:0007669"/>
    <property type="project" value="TreeGrafter"/>
</dbReference>
<feature type="region of interest" description="Disordered" evidence="8">
    <location>
        <begin position="1"/>
        <end position="35"/>
    </location>
</feature>
<dbReference type="KEGG" id="cdep:91085280"/>
<dbReference type="PANTHER" id="PTHR12707:SF0">
    <property type="entry name" value="PININ"/>
    <property type="match status" value="1"/>
</dbReference>
<keyword evidence="11" id="KW-1185">Reference proteome</keyword>
<dbReference type="GeneID" id="91085280"/>
<dbReference type="AlphaFoldDB" id="A0AAJ8JP86"/>
<reference evidence="10" key="1">
    <citation type="submission" date="2016-06" db="EMBL/GenBank/DDBJ databases">
        <authorList>
            <person name="Cuomo C."/>
            <person name="Litvintseva A."/>
            <person name="Heitman J."/>
            <person name="Chen Y."/>
            <person name="Sun S."/>
            <person name="Springer D."/>
            <person name="Dromer F."/>
            <person name="Young S."/>
            <person name="Zeng Q."/>
            <person name="Chapman S."/>
            <person name="Gujja S."/>
            <person name="Saif S."/>
            <person name="Birren B."/>
        </authorList>
    </citation>
    <scope>NUCLEOTIDE SEQUENCE</scope>
    <source>
        <strain evidence="10">CBS 7841</strain>
    </source>
</reference>
<evidence type="ECO:0000256" key="6">
    <source>
        <dbReference type="ARBA" id="ARBA00023187"/>
    </source>
</evidence>
<dbReference type="InterPro" id="IPR006786">
    <property type="entry name" value="Pinin_SDK_MemA"/>
</dbReference>
<organism evidence="10 11">
    <name type="scientific">Cryptococcus depauperatus CBS 7841</name>
    <dbReference type="NCBI Taxonomy" id="1295531"/>
    <lineage>
        <taxon>Eukaryota</taxon>
        <taxon>Fungi</taxon>
        <taxon>Dikarya</taxon>
        <taxon>Basidiomycota</taxon>
        <taxon>Agaricomycotina</taxon>
        <taxon>Tremellomycetes</taxon>
        <taxon>Tremellales</taxon>
        <taxon>Cryptococcaceae</taxon>
        <taxon>Cryptococcus</taxon>
    </lineage>
</organism>
<dbReference type="RefSeq" id="XP_066066613.1">
    <property type="nucleotide sequence ID" value="XM_066210516.1"/>
</dbReference>
<evidence type="ECO:0000256" key="5">
    <source>
        <dbReference type="ARBA" id="ARBA00023163"/>
    </source>
</evidence>
<feature type="compositionally biased region" description="Basic and acidic residues" evidence="8">
    <location>
        <begin position="1"/>
        <end position="15"/>
    </location>
</feature>
<dbReference type="PANTHER" id="PTHR12707">
    <property type="entry name" value="PINN"/>
    <property type="match status" value="1"/>
</dbReference>
<dbReference type="InterPro" id="IPR039853">
    <property type="entry name" value="Pinin"/>
</dbReference>
<keyword evidence="7" id="KW-0539">Nucleus</keyword>
<keyword evidence="6" id="KW-0508">mRNA splicing</keyword>
<evidence type="ECO:0000256" key="3">
    <source>
        <dbReference type="ARBA" id="ARBA00022664"/>
    </source>
</evidence>
<feature type="region of interest" description="Disordered" evidence="8">
    <location>
        <begin position="214"/>
        <end position="310"/>
    </location>
</feature>
<feature type="region of interest" description="Disordered" evidence="8">
    <location>
        <begin position="48"/>
        <end position="67"/>
    </location>
</feature>
<keyword evidence="3" id="KW-0507">mRNA processing</keyword>
<evidence type="ECO:0000313" key="11">
    <source>
        <dbReference type="Proteomes" id="UP000094043"/>
    </source>
</evidence>
<protein>
    <recommendedName>
        <fullName evidence="9">Pinin/SDK/MemA protein domain-containing protein</fullName>
    </recommendedName>
</protein>
<sequence>MEDNSERMETEKPEPAPEAPSRRARTADDKARGKRLFGNLLGTLQKFKTDDKSSRVSEAAKRRAEVSERIEKKLRSENALNHEISETDKELRSLRIATEHAEAVLKQKDIAMTSRHTFLKPTSKFLHTALPLPHTPVYQGNLLNPSPIPLSQGPTVERPSKNDLPPLYYLPKVLLPHQHDVLKSRQANIDELIQEEQAELAAERQRVEDLAKENRERMEELSSKLHELKKQTRQDGARSWAGNNVEERREKKDRKVDDFGRIPREETMDVNHEIKENEPGPNKGEVGDERDERERGVQIEGDDGDIEVEY</sequence>
<keyword evidence="5" id="KW-0804">Transcription</keyword>
<dbReference type="EMBL" id="CP143784">
    <property type="protein sequence ID" value="WVN85913.1"/>
    <property type="molecule type" value="Genomic_DNA"/>
</dbReference>
<name>A0AAJ8JP86_9TREE</name>
<evidence type="ECO:0000256" key="7">
    <source>
        <dbReference type="ARBA" id="ARBA00023242"/>
    </source>
</evidence>
<feature type="compositionally biased region" description="Basic and acidic residues" evidence="8">
    <location>
        <begin position="245"/>
        <end position="278"/>
    </location>
</feature>
<evidence type="ECO:0000256" key="4">
    <source>
        <dbReference type="ARBA" id="ARBA00023015"/>
    </source>
</evidence>
<feature type="compositionally biased region" description="Acidic residues" evidence="8">
    <location>
        <begin position="300"/>
        <end position="310"/>
    </location>
</feature>
<evidence type="ECO:0000256" key="1">
    <source>
        <dbReference type="ARBA" id="ARBA00004123"/>
    </source>
</evidence>
<comment type="subcellular location">
    <subcellularLocation>
        <location evidence="1">Nucleus</location>
    </subcellularLocation>
</comment>
<reference evidence="10" key="2">
    <citation type="journal article" date="2022" name="Elife">
        <title>Obligate sexual reproduction of a homothallic fungus closely related to the Cryptococcus pathogenic species complex.</title>
        <authorList>
            <person name="Passer A.R."/>
            <person name="Clancey S.A."/>
            <person name="Shea T."/>
            <person name="David-Palma M."/>
            <person name="Averette A.F."/>
            <person name="Boekhout T."/>
            <person name="Porcel B.M."/>
            <person name="Nowrousian M."/>
            <person name="Cuomo C.A."/>
            <person name="Sun S."/>
            <person name="Heitman J."/>
            <person name="Coelho M.A."/>
        </authorList>
    </citation>
    <scope>NUCLEOTIDE SEQUENCE</scope>
    <source>
        <strain evidence="10">CBS 7841</strain>
    </source>
</reference>
<dbReference type="Proteomes" id="UP000094043">
    <property type="component" value="Chromosome 1"/>
</dbReference>
<gene>
    <name evidence="10" type="ORF">L203_101066</name>
</gene>
<feature type="compositionally biased region" description="Basic and acidic residues" evidence="8">
    <location>
        <begin position="214"/>
        <end position="236"/>
    </location>
</feature>
<keyword evidence="4" id="KW-0805">Transcription regulation</keyword>
<dbReference type="GO" id="GO:0008380">
    <property type="term" value="P:RNA splicing"/>
    <property type="evidence" value="ECO:0007669"/>
    <property type="project" value="UniProtKB-KW"/>
</dbReference>
<feature type="domain" description="Pinin/SDK/MemA protein" evidence="9">
    <location>
        <begin position="28"/>
        <end position="129"/>
    </location>
</feature>
<dbReference type="Pfam" id="PF04696">
    <property type="entry name" value="Pinin_SDK_memA"/>
    <property type="match status" value="1"/>
</dbReference>
<evidence type="ECO:0000259" key="9">
    <source>
        <dbReference type="Pfam" id="PF04696"/>
    </source>
</evidence>
<proteinExistence type="inferred from homology"/>
<reference evidence="10" key="3">
    <citation type="submission" date="2024-01" db="EMBL/GenBank/DDBJ databases">
        <authorList>
            <person name="Coelho M.A."/>
            <person name="David-Palma M."/>
            <person name="Shea T."/>
            <person name="Sun S."/>
            <person name="Cuomo C.A."/>
            <person name="Heitman J."/>
        </authorList>
    </citation>
    <scope>NUCLEOTIDE SEQUENCE</scope>
    <source>
        <strain evidence="10">CBS 7841</strain>
    </source>
</reference>
<evidence type="ECO:0000256" key="2">
    <source>
        <dbReference type="ARBA" id="ARBA00010386"/>
    </source>
</evidence>
<comment type="similarity">
    <text evidence="2">Belongs to the pinin family.</text>
</comment>
<dbReference type="GO" id="GO:0006397">
    <property type="term" value="P:mRNA processing"/>
    <property type="evidence" value="ECO:0007669"/>
    <property type="project" value="UniProtKB-KW"/>
</dbReference>
<feature type="compositionally biased region" description="Basic and acidic residues" evidence="8">
    <location>
        <begin position="285"/>
        <end position="297"/>
    </location>
</feature>
<evidence type="ECO:0000256" key="8">
    <source>
        <dbReference type="SAM" id="MobiDB-lite"/>
    </source>
</evidence>
<accession>A0AAJ8JP86</accession>